<keyword evidence="3" id="KW-1185">Reference proteome</keyword>
<evidence type="ECO:0000313" key="3">
    <source>
        <dbReference type="Proteomes" id="UP000472267"/>
    </source>
</evidence>
<evidence type="ECO:0000256" key="1">
    <source>
        <dbReference type="SAM" id="MobiDB-lite"/>
    </source>
</evidence>
<reference evidence="2" key="1">
    <citation type="submission" date="2019-06" db="EMBL/GenBank/DDBJ databases">
        <authorList>
            <consortium name="Wellcome Sanger Institute Data Sharing"/>
        </authorList>
    </citation>
    <scope>NUCLEOTIDE SEQUENCE [LARGE SCALE GENOMIC DNA]</scope>
</reference>
<accession>A0A672GZW3</accession>
<protein>
    <submittedName>
        <fullName evidence="2">Uncharacterized protein</fullName>
    </submittedName>
</protein>
<dbReference type="Proteomes" id="UP000472267">
    <property type="component" value="Chromosome 20"/>
</dbReference>
<evidence type="ECO:0000313" key="2">
    <source>
        <dbReference type="Ensembl" id="ENSSFAP00005023957.1"/>
    </source>
</evidence>
<feature type="region of interest" description="Disordered" evidence="1">
    <location>
        <begin position="62"/>
        <end position="98"/>
    </location>
</feature>
<name>A0A672GZW3_SALFA</name>
<proteinExistence type="predicted"/>
<dbReference type="AlphaFoldDB" id="A0A672GZW3"/>
<reference evidence="2" key="2">
    <citation type="submission" date="2025-08" db="UniProtKB">
        <authorList>
            <consortium name="Ensembl"/>
        </authorList>
    </citation>
    <scope>IDENTIFICATION</scope>
</reference>
<reference evidence="2" key="3">
    <citation type="submission" date="2025-09" db="UniProtKB">
        <authorList>
            <consortium name="Ensembl"/>
        </authorList>
    </citation>
    <scope>IDENTIFICATION</scope>
</reference>
<dbReference type="OMA" id="THPDPLF"/>
<organism evidence="2 3">
    <name type="scientific">Salarias fasciatus</name>
    <name type="common">Jewelled blenny</name>
    <name type="synonym">Blennius fasciatus</name>
    <dbReference type="NCBI Taxonomy" id="181472"/>
    <lineage>
        <taxon>Eukaryota</taxon>
        <taxon>Metazoa</taxon>
        <taxon>Chordata</taxon>
        <taxon>Craniata</taxon>
        <taxon>Vertebrata</taxon>
        <taxon>Euteleostomi</taxon>
        <taxon>Actinopterygii</taxon>
        <taxon>Neopterygii</taxon>
        <taxon>Teleostei</taxon>
        <taxon>Neoteleostei</taxon>
        <taxon>Acanthomorphata</taxon>
        <taxon>Ovalentaria</taxon>
        <taxon>Blenniimorphae</taxon>
        <taxon>Blenniiformes</taxon>
        <taxon>Blennioidei</taxon>
        <taxon>Blenniidae</taxon>
        <taxon>Salariinae</taxon>
        <taxon>Salarias</taxon>
    </lineage>
</organism>
<dbReference type="Ensembl" id="ENSSFAT00005024924.1">
    <property type="protein sequence ID" value="ENSSFAP00005023957.1"/>
    <property type="gene ID" value="ENSSFAG00005012367.1"/>
</dbReference>
<sequence>MRVPEVALTLEPLELAEGGGGVLVQAVGDRLGLLRLADQDGVTPEHHRHVLDLVPVDPSQDFGPAGVGSAVGDPVQGVQMNGAGAPARHSGTLHPPPPPCFIVLLPNGSLPK</sequence>
<dbReference type="InParanoid" id="A0A672GZW3"/>